<gene>
    <name evidence="2" type="ORF">P691DRAFT_802427</name>
</gene>
<dbReference type="Proteomes" id="UP000807342">
    <property type="component" value="Unassembled WGS sequence"/>
</dbReference>
<evidence type="ECO:0000256" key="1">
    <source>
        <dbReference type="SAM" id="MobiDB-lite"/>
    </source>
</evidence>
<keyword evidence="3" id="KW-1185">Reference proteome</keyword>
<accession>A0A9P5XPW2</accession>
<dbReference type="OrthoDB" id="3256715at2759"/>
<feature type="compositionally biased region" description="Basic residues" evidence="1">
    <location>
        <begin position="128"/>
        <end position="140"/>
    </location>
</feature>
<evidence type="ECO:0000313" key="3">
    <source>
        <dbReference type="Proteomes" id="UP000807342"/>
    </source>
</evidence>
<dbReference type="EMBL" id="MU151065">
    <property type="protein sequence ID" value="KAF9453046.1"/>
    <property type="molecule type" value="Genomic_DNA"/>
</dbReference>
<organism evidence="2 3">
    <name type="scientific">Macrolepiota fuliginosa MF-IS2</name>
    <dbReference type="NCBI Taxonomy" id="1400762"/>
    <lineage>
        <taxon>Eukaryota</taxon>
        <taxon>Fungi</taxon>
        <taxon>Dikarya</taxon>
        <taxon>Basidiomycota</taxon>
        <taxon>Agaricomycotina</taxon>
        <taxon>Agaricomycetes</taxon>
        <taxon>Agaricomycetidae</taxon>
        <taxon>Agaricales</taxon>
        <taxon>Agaricineae</taxon>
        <taxon>Agaricaceae</taxon>
        <taxon>Macrolepiota</taxon>
    </lineage>
</organism>
<name>A0A9P5XPW2_9AGAR</name>
<reference evidence="2" key="1">
    <citation type="submission" date="2020-11" db="EMBL/GenBank/DDBJ databases">
        <authorList>
            <consortium name="DOE Joint Genome Institute"/>
            <person name="Ahrendt S."/>
            <person name="Riley R."/>
            <person name="Andreopoulos W."/>
            <person name="Labutti K."/>
            <person name="Pangilinan J."/>
            <person name="Ruiz-Duenas F.J."/>
            <person name="Barrasa J.M."/>
            <person name="Sanchez-Garcia M."/>
            <person name="Camarero S."/>
            <person name="Miyauchi S."/>
            <person name="Serrano A."/>
            <person name="Linde D."/>
            <person name="Babiker R."/>
            <person name="Drula E."/>
            <person name="Ayuso-Fernandez I."/>
            <person name="Pacheco R."/>
            <person name="Padilla G."/>
            <person name="Ferreira P."/>
            <person name="Barriuso J."/>
            <person name="Kellner H."/>
            <person name="Castanera R."/>
            <person name="Alfaro M."/>
            <person name="Ramirez L."/>
            <person name="Pisabarro A.G."/>
            <person name="Kuo A."/>
            <person name="Tritt A."/>
            <person name="Lipzen A."/>
            <person name="He G."/>
            <person name="Yan M."/>
            <person name="Ng V."/>
            <person name="Cullen D."/>
            <person name="Martin F."/>
            <person name="Rosso M.-N."/>
            <person name="Henrissat B."/>
            <person name="Hibbett D."/>
            <person name="Martinez A.T."/>
            <person name="Grigoriev I.V."/>
        </authorList>
    </citation>
    <scope>NUCLEOTIDE SEQUENCE</scope>
    <source>
        <strain evidence="2">MF-IS2</strain>
    </source>
</reference>
<feature type="region of interest" description="Disordered" evidence="1">
    <location>
        <begin position="1"/>
        <end position="22"/>
    </location>
</feature>
<dbReference type="AlphaFoldDB" id="A0A9P5XPW2"/>
<feature type="compositionally biased region" description="Basic residues" evidence="1">
    <location>
        <begin position="74"/>
        <end position="95"/>
    </location>
</feature>
<evidence type="ECO:0000313" key="2">
    <source>
        <dbReference type="EMBL" id="KAF9453046.1"/>
    </source>
</evidence>
<feature type="region of interest" description="Disordered" evidence="1">
    <location>
        <begin position="42"/>
        <end position="155"/>
    </location>
</feature>
<protein>
    <submittedName>
        <fullName evidence="2">Uncharacterized protein</fullName>
    </submittedName>
</protein>
<proteinExistence type="predicted"/>
<comment type="caution">
    <text evidence="2">The sequence shown here is derived from an EMBL/GenBank/DDBJ whole genome shotgun (WGS) entry which is preliminary data.</text>
</comment>
<sequence length="155" mass="18074">MKIEWPSHSRPRGPPPSTIHGWLAKWRGTFSGNEHLRKRGMEEMRKAAAHRKARRIYEQRKTGKQGLSLLSLFRRNKARTTRRPNRLSGRPRTRSTRPPGPRSKGSQHPSKRLATSRKPQSNSSQEARRKRLPPRSRHQPKPQQHGGSHRPHDRH</sequence>